<keyword evidence="3" id="KW-1185">Reference proteome</keyword>
<reference evidence="2 3" key="1">
    <citation type="submission" date="2018-03" db="EMBL/GenBank/DDBJ databases">
        <title>Genomic Encyclopedia of Archaeal and Bacterial Type Strains, Phase II (KMG-II): from individual species to whole genera.</title>
        <authorList>
            <person name="Goeker M."/>
        </authorList>
    </citation>
    <scope>NUCLEOTIDE SEQUENCE [LARGE SCALE GENOMIC DNA]</scope>
    <source>
        <strain evidence="2 3">DSM 45312</strain>
    </source>
</reference>
<dbReference type="RefSeq" id="WP_146165690.1">
    <property type="nucleotide sequence ID" value="NZ_PYGA01000029.1"/>
</dbReference>
<dbReference type="OrthoDB" id="3406156at2"/>
<evidence type="ECO:0000256" key="1">
    <source>
        <dbReference type="SAM" id="MobiDB-lite"/>
    </source>
</evidence>
<feature type="region of interest" description="Disordered" evidence="1">
    <location>
        <begin position="141"/>
        <end position="165"/>
    </location>
</feature>
<protein>
    <submittedName>
        <fullName evidence="2">Uncharacterized protein</fullName>
    </submittedName>
</protein>
<accession>A0A2P8CUU2</accession>
<comment type="caution">
    <text evidence="2">The sequence shown here is derived from an EMBL/GenBank/DDBJ whole genome shotgun (WGS) entry which is preliminary data.</text>
</comment>
<dbReference type="AlphaFoldDB" id="A0A2P8CUU2"/>
<evidence type="ECO:0000313" key="3">
    <source>
        <dbReference type="Proteomes" id="UP000240542"/>
    </source>
</evidence>
<gene>
    <name evidence="2" type="ORF">CLV63_12913</name>
</gene>
<evidence type="ECO:0000313" key="2">
    <source>
        <dbReference type="EMBL" id="PSK88727.1"/>
    </source>
</evidence>
<organism evidence="2 3">
    <name type="scientific">Murinocardiopsis flavida</name>
    <dbReference type="NCBI Taxonomy" id="645275"/>
    <lineage>
        <taxon>Bacteria</taxon>
        <taxon>Bacillati</taxon>
        <taxon>Actinomycetota</taxon>
        <taxon>Actinomycetes</taxon>
        <taxon>Streptosporangiales</taxon>
        <taxon>Nocardiopsidaceae</taxon>
        <taxon>Murinocardiopsis</taxon>
    </lineage>
</organism>
<sequence length="165" mass="18344">MIAVVGAIVGALALTILSDMISKEARTRLDQIPQALVKLAARRLPANVRRDDERAWLADLHEFLHGDAATPITRLTKGTYFAACLFWGAHQITEIEKNTPGTRATPAEIESNRIKHILIIDELAHIANQIVDLENQPPTIFGSDDITPDTRTNQVVRRQPELPKE</sequence>
<dbReference type="Proteomes" id="UP000240542">
    <property type="component" value="Unassembled WGS sequence"/>
</dbReference>
<proteinExistence type="predicted"/>
<dbReference type="EMBL" id="PYGA01000029">
    <property type="protein sequence ID" value="PSK88727.1"/>
    <property type="molecule type" value="Genomic_DNA"/>
</dbReference>
<name>A0A2P8CUU2_9ACTN</name>